<reference evidence="2 3" key="1">
    <citation type="journal article" date="2018" name="Evol. Lett.">
        <title>Horizontal gene cluster transfer increased hallucinogenic mushroom diversity.</title>
        <authorList>
            <person name="Reynolds H.T."/>
            <person name="Vijayakumar V."/>
            <person name="Gluck-Thaler E."/>
            <person name="Korotkin H.B."/>
            <person name="Matheny P.B."/>
            <person name="Slot J.C."/>
        </authorList>
    </citation>
    <scope>NUCLEOTIDE SEQUENCE [LARGE SCALE GENOMIC DNA]</scope>
    <source>
        <strain evidence="2 3">SRW20</strain>
    </source>
</reference>
<dbReference type="AlphaFoldDB" id="A0A409W188"/>
<sequence length="105" mass="11916">MACEPTPKVLVTLTLYMLKLSLWIRRVPLASSEPAVLADSRIDEQRLRSVVVGQLAKSSIDALEHPGRWRSACSDRQRACWWRSARLRCCHPQNEGALQEEDDEG</sequence>
<name>A0A409W188_9AGAR</name>
<evidence type="ECO:0000313" key="2">
    <source>
        <dbReference type="EMBL" id="PPQ72261.1"/>
    </source>
</evidence>
<organism evidence="2 3">
    <name type="scientific">Gymnopilus dilepis</name>
    <dbReference type="NCBI Taxonomy" id="231916"/>
    <lineage>
        <taxon>Eukaryota</taxon>
        <taxon>Fungi</taxon>
        <taxon>Dikarya</taxon>
        <taxon>Basidiomycota</taxon>
        <taxon>Agaricomycotina</taxon>
        <taxon>Agaricomycetes</taxon>
        <taxon>Agaricomycetidae</taxon>
        <taxon>Agaricales</taxon>
        <taxon>Agaricineae</taxon>
        <taxon>Hymenogastraceae</taxon>
        <taxon>Gymnopilus</taxon>
    </lineage>
</organism>
<dbReference type="InParanoid" id="A0A409W188"/>
<evidence type="ECO:0000256" key="1">
    <source>
        <dbReference type="SAM" id="SignalP"/>
    </source>
</evidence>
<gene>
    <name evidence="2" type="ORF">CVT26_006988</name>
</gene>
<dbReference type="EMBL" id="NHYE01005466">
    <property type="protein sequence ID" value="PPQ72261.1"/>
    <property type="molecule type" value="Genomic_DNA"/>
</dbReference>
<feature type="signal peptide" evidence="1">
    <location>
        <begin position="1"/>
        <end position="32"/>
    </location>
</feature>
<protein>
    <submittedName>
        <fullName evidence="2">Uncharacterized protein</fullName>
    </submittedName>
</protein>
<proteinExistence type="predicted"/>
<accession>A0A409W188</accession>
<dbReference type="Proteomes" id="UP000284706">
    <property type="component" value="Unassembled WGS sequence"/>
</dbReference>
<keyword evidence="3" id="KW-1185">Reference proteome</keyword>
<evidence type="ECO:0000313" key="3">
    <source>
        <dbReference type="Proteomes" id="UP000284706"/>
    </source>
</evidence>
<comment type="caution">
    <text evidence="2">The sequence shown here is derived from an EMBL/GenBank/DDBJ whole genome shotgun (WGS) entry which is preliminary data.</text>
</comment>
<keyword evidence="1" id="KW-0732">Signal</keyword>
<feature type="chain" id="PRO_5019039532" evidence="1">
    <location>
        <begin position="33"/>
        <end position="105"/>
    </location>
</feature>